<dbReference type="PROSITE" id="PS00108">
    <property type="entry name" value="PROTEIN_KINASE_ST"/>
    <property type="match status" value="1"/>
</dbReference>
<dbReference type="SMART" id="SM00028">
    <property type="entry name" value="TPR"/>
    <property type="match status" value="7"/>
</dbReference>
<dbReference type="SUPFAM" id="SSF56112">
    <property type="entry name" value="Protein kinase-like (PK-like)"/>
    <property type="match status" value="1"/>
</dbReference>
<evidence type="ECO:0000256" key="1">
    <source>
        <dbReference type="SAM" id="MobiDB-lite"/>
    </source>
</evidence>
<dbReference type="PROSITE" id="PS50011">
    <property type="entry name" value="PROTEIN_KINASE_DOM"/>
    <property type="match status" value="1"/>
</dbReference>
<keyword evidence="4" id="KW-1185">Reference proteome</keyword>
<dbReference type="InterPro" id="IPR000719">
    <property type="entry name" value="Prot_kinase_dom"/>
</dbReference>
<dbReference type="PANTHER" id="PTHR46082:SF6">
    <property type="entry name" value="AAA+ ATPASE DOMAIN-CONTAINING PROTEIN-RELATED"/>
    <property type="match status" value="1"/>
</dbReference>
<dbReference type="InterPro" id="IPR019734">
    <property type="entry name" value="TPR_rpt"/>
</dbReference>
<dbReference type="Gene3D" id="1.25.40.10">
    <property type="entry name" value="Tetratricopeptide repeat domain"/>
    <property type="match status" value="4"/>
</dbReference>
<evidence type="ECO:0000313" key="4">
    <source>
        <dbReference type="Proteomes" id="UP000766486"/>
    </source>
</evidence>
<dbReference type="Pfam" id="PF13424">
    <property type="entry name" value="TPR_12"/>
    <property type="match status" value="2"/>
</dbReference>
<name>A0ABY6U617_BIOOC</name>
<dbReference type="PANTHER" id="PTHR46082">
    <property type="entry name" value="ATP/GTP-BINDING PROTEIN-RELATED"/>
    <property type="match status" value="1"/>
</dbReference>
<feature type="region of interest" description="Disordered" evidence="1">
    <location>
        <begin position="327"/>
        <end position="362"/>
    </location>
</feature>
<feature type="compositionally biased region" description="Polar residues" evidence="1">
    <location>
        <begin position="330"/>
        <end position="362"/>
    </location>
</feature>
<dbReference type="EMBL" id="CABFNS010000750">
    <property type="protein sequence ID" value="VUC26473.1"/>
    <property type="molecule type" value="Genomic_DNA"/>
</dbReference>
<dbReference type="SMART" id="SM00220">
    <property type="entry name" value="S_TKc"/>
    <property type="match status" value="1"/>
</dbReference>
<feature type="region of interest" description="Disordered" evidence="1">
    <location>
        <begin position="535"/>
        <end position="612"/>
    </location>
</feature>
<accession>A0ABY6U617</accession>
<reference evidence="3 4" key="1">
    <citation type="submission" date="2019-06" db="EMBL/GenBank/DDBJ databases">
        <authorList>
            <person name="Broberg M."/>
        </authorList>
    </citation>
    <scope>NUCLEOTIDE SEQUENCE [LARGE SCALE GENOMIC DNA]</scope>
</reference>
<feature type="compositionally biased region" description="Polar residues" evidence="1">
    <location>
        <begin position="580"/>
        <end position="591"/>
    </location>
</feature>
<organism evidence="3 4">
    <name type="scientific">Bionectria ochroleuca</name>
    <name type="common">Gliocladium roseum</name>
    <dbReference type="NCBI Taxonomy" id="29856"/>
    <lineage>
        <taxon>Eukaryota</taxon>
        <taxon>Fungi</taxon>
        <taxon>Dikarya</taxon>
        <taxon>Ascomycota</taxon>
        <taxon>Pezizomycotina</taxon>
        <taxon>Sordariomycetes</taxon>
        <taxon>Hypocreomycetidae</taxon>
        <taxon>Hypocreales</taxon>
        <taxon>Bionectriaceae</taxon>
        <taxon>Clonostachys</taxon>
    </lineage>
</organism>
<comment type="caution">
    <text evidence="3">The sequence shown here is derived from an EMBL/GenBank/DDBJ whole genome shotgun (WGS) entry which is preliminary data.</text>
</comment>
<evidence type="ECO:0000313" key="3">
    <source>
        <dbReference type="EMBL" id="VUC26473.1"/>
    </source>
</evidence>
<protein>
    <recommendedName>
        <fullName evidence="2">Protein kinase domain-containing protein</fullName>
    </recommendedName>
</protein>
<dbReference type="Pfam" id="PF00069">
    <property type="entry name" value="Pkinase"/>
    <property type="match status" value="1"/>
</dbReference>
<sequence>MSTPHILGGDLSELVRDSRLDVIFDRGCTIHPRAAATRRENYSHEKWLPHQDPVGKGGMGLVYVEERERAGSGPVSLRAVKKIQLSGRPEQKKMIRRELEAMFKFSQPRFKGLFIQPYGWFLSGDYVHIAMEYYELGDLQKYLDSPSKCPNGRLPEHEAGSIASQILDALYVMHQHNFSHWDLKPANLLIKQQPPKPWLIKLGDFGISKRGEAISNFTSLAGTIDYMPPEHHGYRSRSGGDNSRAVDMWALGYTIFRVLTGQGMFRDGQERHSFFSNVLPFPDHILRNLQVSEDGISFLHKLVVVDPGARIDAESASRDPWIERFDQEQHQSPQAQASTAKPNYTNQDHSIQKPSYSTVDAHSSTLSTDTTLYPGCPSPFPNRLSTTQLYTVSSQSTRASAAWPTASYIAPYHLKGSLDGGNNTMSSQSTRASAVWPTTTYTTSGHNSSPLDGSGNTVSRQSYRAPAGWTTVTHKAPSPNPLHGGYEMVPSQPTQVSAVSPTAARKTPSGSLDFLDKVNNMARKDDAELFFADTSGQCSSNRPHSVSISAPTTQTYSLNPGHDATVARRSVHGPPVYVPDNSQPKSTSSPSAKGPPSFTPAPLAVSQGLSAPSEQHPLFRQSLNLDQHEYPSKSLHGPSRNNLEQAWSADLPIGPSRPGTENAVRTVSDSLPREADEFDASAYDQSNVPYGDRYQRAFVIEQLEKLRAQDHFDEKCKEITDGDYEPRTLPERLEMIGELEKVLGRDHLIVIDARCVIAKEAIEEEGNFFEAVRTYQRALLVKKKTFGSEDIRTLQSMHDLGDALSHYYKFEEAEPICREAFRQRRRILGHSNIDTIESLGALAACLQGQQNFVEATPMFQEVLEVRKQFLGPTDKRTVDAMVFLGICLNQEGRTQEAEPILREAVQIIKREPDSYEKRAPDAVHVLCLTLCNQNQIEEAEKLLREDSDQRNPEHFHTMENFHWLCSVLNALEHYQEAQPMWKRLVKKLEWNLGRDNITAMRTKQAYVQHLINLGDQKKALKKSREVFERRTQVLGTTHPDTLHSMQWLGYLLLTEEGPTEEGFQVCHDVYRLTEEAWGAYHPNTLSTSFWLGDILIRAGSIKEGREILEALLLKQELVFGKAHGDGIVTRDRIAASFIDEGDDANAEQSFRQIVQLKEVELGVDDPATVDAVYNLADFLDQSGKFYEAEVLFRKVRAHRERNLGQDHPKTLAAVTSLGRALYSTNQYAEAEQVFRTALHAYEGKANDQVMQANLQECLAVALTCLMRHSEAEKHYYWAWLLRKGAVGENDEITLEYMVKYALYLKDFQQRADEAETLIQDAVRLYKELLGVEHPKTRDTIDTYAHVLLENHNYAKAIEVVKETKSYEEHTISRHSPEFHTTMLYLGHLYSLNHQFSLAFETYTELLELQRESLGDHNAATLETLHRLAEVRMNQGAYIEAMGLASKITKLRSQYLTDGSWKESLRLEEECKERLLR</sequence>
<dbReference type="CDD" id="cd00180">
    <property type="entry name" value="PKc"/>
    <property type="match status" value="1"/>
</dbReference>
<feature type="compositionally biased region" description="Polar residues" evidence="1">
    <location>
        <begin position="535"/>
        <end position="558"/>
    </location>
</feature>
<dbReference type="SUPFAM" id="SSF48452">
    <property type="entry name" value="TPR-like"/>
    <property type="match status" value="4"/>
</dbReference>
<dbReference type="Gene3D" id="1.10.510.10">
    <property type="entry name" value="Transferase(Phosphotransferase) domain 1"/>
    <property type="match status" value="1"/>
</dbReference>
<feature type="domain" description="Protein kinase" evidence="2">
    <location>
        <begin position="48"/>
        <end position="322"/>
    </location>
</feature>
<gene>
    <name evidence="3" type="ORF">CLO192961_LOCUS190640</name>
</gene>
<dbReference type="InterPro" id="IPR011990">
    <property type="entry name" value="TPR-like_helical_dom_sf"/>
</dbReference>
<evidence type="ECO:0000259" key="2">
    <source>
        <dbReference type="PROSITE" id="PS50011"/>
    </source>
</evidence>
<dbReference type="Proteomes" id="UP000766486">
    <property type="component" value="Unassembled WGS sequence"/>
</dbReference>
<dbReference type="InterPro" id="IPR053137">
    <property type="entry name" value="NLR-like"/>
</dbReference>
<dbReference type="InterPro" id="IPR008271">
    <property type="entry name" value="Ser/Thr_kinase_AS"/>
</dbReference>
<feature type="region of interest" description="Disordered" evidence="1">
    <location>
        <begin position="439"/>
        <end position="460"/>
    </location>
</feature>
<proteinExistence type="predicted"/>
<dbReference type="Pfam" id="PF13374">
    <property type="entry name" value="TPR_10"/>
    <property type="match status" value="2"/>
</dbReference>
<dbReference type="InterPro" id="IPR011009">
    <property type="entry name" value="Kinase-like_dom_sf"/>
</dbReference>